<proteinExistence type="predicted"/>
<organism evidence="2 3">
    <name type="scientific">Caerostris extrusa</name>
    <name type="common">Bark spider</name>
    <name type="synonym">Caerostris bankana</name>
    <dbReference type="NCBI Taxonomy" id="172846"/>
    <lineage>
        <taxon>Eukaryota</taxon>
        <taxon>Metazoa</taxon>
        <taxon>Ecdysozoa</taxon>
        <taxon>Arthropoda</taxon>
        <taxon>Chelicerata</taxon>
        <taxon>Arachnida</taxon>
        <taxon>Araneae</taxon>
        <taxon>Araneomorphae</taxon>
        <taxon>Entelegynae</taxon>
        <taxon>Araneoidea</taxon>
        <taxon>Araneidae</taxon>
        <taxon>Caerostris</taxon>
    </lineage>
</organism>
<evidence type="ECO:0000256" key="1">
    <source>
        <dbReference type="SAM" id="MobiDB-lite"/>
    </source>
</evidence>
<name>A0AAV4QMH6_CAEEX</name>
<dbReference type="Proteomes" id="UP001054945">
    <property type="component" value="Unassembled WGS sequence"/>
</dbReference>
<feature type="region of interest" description="Disordered" evidence="1">
    <location>
        <begin position="1"/>
        <end position="23"/>
    </location>
</feature>
<evidence type="ECO:0000313" key="3">
    <source>
        <dbReference type="Proteomes" id="UP001054945"/>
    </source>
</evidence>
<protein>
    <submittedName>
        <fullName evidence="2">Uncharacterized protein</fullName>
    </submittedName>
</protein>
<accession>A0AAV4QMH6</accession>
<reference evidence="2 3" key="1">
    <citation type="submission" date="2021-06" db="EMBL/GenBank/DDBJ databases">
        <title>Caerostris extrusa draft genome.</title>
        <authorList>
            <person name="Kono N."/>
            <person name="Arakawa K."/>
        </authorList>
    </citation>
    <scope>NUCLEOTIDE SEQUENCE [LARGE SCALE GENOMIC DNA]</scope>
</reference>
<feature type="compositionally biased region" description="Low complexity" evidence="1">
    <location>
        <begin position="10"/>
        <end position="21"/>
    </location>
</feature>
<dbReference type="AlphaFoldDB" id="A0AAV4QMH6"/>
<gene>
    <name evidence="2" type="ORF">CEXT_378041</name>
</gene>
<evidence type="ECO:0000313" key="2">
    <source>
        <dbReference type="EMBL" id="GIY10034.1"/>
    </source>
</evidence>
<feature type="non-terminal residue" evidence="2">
    <location>
        <position position="1"/>
    </location>
</feature>
<comment type="caution">
    <text evidence="2">The sequence shown here is derived from an EMBL/GenBank/DDBJ whole genome shotgun (WGS) entry which is preliminary data.</text>
</comment>
<sequence>ERGVGVGQKASPGSAAPSSTSRCPTHLAWTALIDSSHWRNKLEKEADNQFHWELCDDERKRAAFLRKSPSFLLSPRRTNSLGESSASWL</sequence>
<dbReference type="EMBL" id="BPLR01006459">
    <property type="protein sequence ID" value="GIY10034.1"/>
    <property type="molecule type" value="Genomic_DNA"/>
</dbReference>
<keyword evidence="3" id="KW-1185">Reference proteome</keyword>